<dbReference type="AlphaFoldDB" id="A0A5N5CYS1"/>
<evidence type="ECO:0000313" key="2">
    <source>
        <dbReference type="EMBL" id="KAB2570518.1"/>
    </source>
</evidence>
<evidence type="ECO:0000256" key="1">
    <source>
        <dbReference type="SAM" id="SignalP"/>
    </source>
</evidence>
<feature type="signal peptide" evidence="1">
    <location>
        <begin position="1"/>
        <end position="16"/>
    </location>
</feature>
<feature type="chain" id="PRO_5024988021" description="Secreted protein" evidence="1">
    <location>
        <begin position="17"/>
        <end position="98"/>
    </location>
</feature>
<protein>
    <recommendedName>
        <fullName evidence="4">Secreted protein</fullName>
    </recommendedName>
</protein>
<dbReference type="Proteomes" id="UP000325902">
    <property type="component" value="Unassembled WGS sequence"/>
</dbReference>
<organism evidence="2 3">
    <name type="scientific">Lasiodiplodia theobromae</name>
    <dbReference type="NCBI Taxonomy" id="45133"/>
    <lineage>
        <taxon>Eukaryota</taxon>
        <taxon>Fungi</taxon>
        <taxon>Dikarya</taxon>
        <taxon>Ascomycota</taxon>
        <taxon>Pezizomycotina</taxon>
        <taxon>Dothideomycetes</taxon>
        <taxon>Dothideomycetes incertae sedis</taxon>
        <taxon>Botryosphaeriales</taxon>
        <taxon>Botryosphaeriaceae</taxon>
        <taxon>Lasiodiplodia</taxon>
    </lineage>
</organism>
<dbReference type="OrthoDB" id="5070853at2759"/>
<evidence type="ECO:0000313" key="3">
    <source>
        <dbReference type="Proteomes" id="UP000325902"/>
    </source>
</evidence>
<evidence type="ECO:0008006" key="4">
    <source>
        <dbReference type="Google" id="ProtNLM"/>
    </source>
</evidence>
<sequence>MKIAFVLATLASAALADSWRYCACQQATDSATLVDGATTTCCTAGSIKAINGISEGSITSELRFPGNYCYAPDDQDGDQFYSCCKSNGAGDSACINRY</sequence>
<reference evidence="2 3" key="1">
    <citation type="journal article" date="2019" name="Sci. Rep.">
        <title>A multi-omics analysis of the grapevine pathogen Lasiodiplodia theobromae reveals that temperature affects the expression of virulence- and pathogenicity-related genes.</title>
        <authorList>
            <person name="Felix C."/>
            <person name="Meneses R."/>
            <person name="Goncalves M.F.M."/>
            <person name="Tilleman L."/>
            <person name="Duarte A.S."/>
            <person name="Jorrin-Novo J.V."/>
            <person name="Van de Peer Y."/>
            <person name="Deforce D."/>
            <person name="Van Nieuwerburgh F."/>
            <person name="Esteves A.C."/>
            <person name="Alves A."/>
        </authorList>
    </citation>
    <scope>NUCLEOTIDE SEQUENCE [LARGE SCALE GENOMIC DNA]</scope>
    <source>
        <strain evidence="2 3">LA-SOL3</strain>
    </source>
</reference>
<name>A0A5N5CYS1_9PEZI</name>
<keyword evidence="3" id="KW-1185">Reference proteome</keyword>
<accession>A0A5N5CYS1</accession>
<gene>
    <name evidence="2" type="ORF">DBV05_g10834</name>
</gene>
<proteinExistence type="predicted"/>
<keyword evidence="1" id="KW-0732">Signal</keyword>
<comment type="caution">
    <text evidence="2">The sequence shown here is derived from an EMBL/GenBank/DDBJ whole genome shotgun (WGS) entry which is preliminary data.</text>
</comment>
<dbReference type="EMBL" id="VCHE01000133">
    <property type="protein sequence ID" value="KAB2570518.1"/>
    <property type="molecule type" value="Genomic_DNA"/>
</dbReference>